<dbReference type="Proteomes" id="UP000216352">
    <property type="component" value="Unassembled WGS sequence"/>
</dbReference>
<evidence type="ECO:0000313" key="2">
    <source>
        <dbReference type="Proteomes" id="UP000216352"/>
    </source>
</evidence>
<dbReference type="AlphaFoldDB" id="A0A261FU99"/>
<reference evidence="1 2" key="1">
    <citation type="journal article" date="2017" name="BMC Genomics">
        <title>Comparative genomic and phylogenomic analyses of the Bifidobacteriaceae family.</title>
        <authorList>
            <person name="Lugli G.A."/>
            <person name="Milani C."/>
            <person name="Turroni F."/>
            <person name="Duranti S."/>
            <person name="Mancabelli L."/>
            <person name="Mangifesta M."/>
            <person name="Ferrario C."/>
            <person name="Modesto M."/>
            <person name="Mattarelli P."/>
            <person name="Jiri K."/>
            <person name="van Sinderen D."/>
            <person name="Ventura M."/>
        </authorList>
    </citation>
    <scope>NUCLEOTIDE SEQUENCE [LARGE SCALE GENOMIC DNA]</scope>
    <source>
        <strain evidence="1 2">DSM 28807</strain>
    </source>
</reference>
<evidence type="ECO:0000313" key="1">
    <source>
        <dbReference type="EMBL" id="OZG62513.1"/>
    </source>
</evidence>
<accession>A0A261FU99</accession>
<proteinExistence type="predicted"/>
<dbReference type="EMBL" id="MWWX01000005">
    <property type="protein sequence ID" value="OZG62513.1"/>
    <property type="molecule type" value="Genomic_DNA"/>
</dbReference>
<dbReference type="RefSeq" id="WP_072724160.1">
    <property type="nucleotide sequence ID" value="NZ_BDIS01000005.1"/>
</dbReference>
<organism evidence="1 2">
    <name type="scientific">Bifidobacterium lemurum</name>
    <dbReference type="NCBI Taxonomy" id="1603886"/>
    <lineage>
        <taxon>Bacteria</taxon>
        <taxon>Bacillati</taxon>
        <taxon>Actinomycetota</taxon>
        <taxon>Actinomycetes</taxon>
        <taxon>Bifidobacteriales</taxon>
        <taxon>Bifidobacteriaceae</taxon>
        <taxon>Bifidobacterium</taxon>
    </lineage>
</organism>
<keyword evidence="2" id="KW-1185">Reference proteome</keyword>
<comment type="caution">
    <text evidence="1">The sequence shown here is derived from an EMBL/GenBank/DDBJ whole genome shotgun (WGS) entry which is preliminary data.</text>
</comment>
<gene>
    <name evidence="1" type="ORF">BLEM_1059</name>
</gene>
<dbReference type="OrthoDB" id="2375320at2"/>
<sequence>MAGSQGKVIQIINNLELDESYFRQIDVVQLVMNPFCDTWTTVYQIKKDLYSNPAIFSCLANTELENTILEGTDWLRHASDFSPGFYITGNNTYYENGMEDDYDFLVKEIYFHVLESKQLHISQEFVFLFNLFREEDGCYYALDESGRKEKVVDVDGDTVRFKTSYLMRYIAARQVLYVQFVDSRRSSKPSYPMNAEHICSESRQCDSTHYEISYQSTKERDYLFSMLYARSVVRPGDVSTCKIWPYDKEITEHFPEFAIRELPDGTLERFSCDPSKLANYFGANPDAPQYLTPVYFSPDVLNRYRDDPHYKVTERRLSCGTQWGVEIDNVIPERVMVYLGDLGRDLPAKERAYFLAHEISPAGQHASETALAQDILGSFNAPMGPITAFLDARCKLNDAWAARFNHPLYRPFHDDEDDMEKLIRIPAGNSRQEFDTVILNLTKYCIDYIDESVLVSSGKPGGINKLEATLLESGLHADIKPLRDLQEIRSACMAHAKGKKYERIKGTLLTGNYPKDIARIIERLTTMMDCLSSGLDSTPASPNLS</sequence>
<name>A0A261FU99_9BIFI</name>
<protein>
    <submittedName>
        <fullName evidence="1">Uncharacterized protein</fullName>
    </submittedName>
</protein>